<dbReference type="Proteomes" id="UP000000378">
    <property type="component" value="Chromosome"/>
</dbReference>
<evidence type="ECO:0000256" key="4">
    <source>
        <dbReference type="ARBA" id="ARBA00022827"/>
    </source>
</evidence>
<dbReference type="GO" id="GO:0016491">
    <property type="term" value="F:oxidoreductase activity"/>
    <property type="evidence" value="ECO:0007669"/>
    <property type="project" value="UniProtKB-KW"/>
</dbReference>
<dbReference type="SUPFAM" id="SSF51905">
    <property type="entry name" value="FAD/NAD(P)-binding domain"/>
    <property type="match status" value="1"/>
</dbReference>
<dbReference type="Pfam" id="PF26311">
    <property type="entry name" value="ETF-QO_FixC_C"/>
    <property type="match status" value="1"/>
</dbReference>
<evidence type="ECO:0000256" key="3">
    <source>
        <dbReference type="ARBA" id="ARBA00022630"/>
    </source>
</evidence>
<dbReference type="KEGG" id="slp:Slip_0877"/>
<dbReference type="HOGENOM" id="CLU_050977_0_0_9"/>
<dbReference type="RefSeq" id="WP_013175059.1">
    <property type="nucleotide sequence ID" value="NC_014220.1"/>
</dbReference>
<evidence type="ECO:0000256" key="5">
    <source>
        <dbReference type="ARBA" id="ARBA00023002"/>
    </source>
</evidence>
<reference evidence="7 8" key="2">
    <citation type="journal article" date="2010" name="Stand. Genomic Sci.">
        <title>Complete genome sequence of Syntrophothermus lipocalidus type strain (TGB-C1).</title>
        <authorList>
            <person name="Djao O.D."/>
            <person name="Zhang X."/>
            <person name="Lucas S."/>
            <person name="Lapidus A."/>
            <person name="Del Rio T.G."/>
            <person name="Nolan M."/>
            <person name="Tice H."/>
            <person name="Cheng J.F."/>
            <person name="Han C."/>
            <person name="Tapia R."/>
            <person name="Goodwin L."/>
            <person name="Pitluck S."/>
            <person name="Liolios K."/>
            <person name="Ivanova N."/>
            <person name="Mavromatis K."/>
            <person name="Mikhailova N."/>
            <person name="Ovchinnikova G."/>
            <person name="Pati A."/>
            <person name="Brambilla E."/>
            <person name="Chen A."/>
            <person name="Palaniappan K."/>
            <person name="Land M."/>
            <person name="Hauser L."/>
            <person name="Chang Y.J."/>
            <person name="Jeffries C.D."/>
            <person name="Rohde M."/>
            <person name="Sikorski J."/>
            <person name="Spring S."/>
            <person name="Goker M."/>
            <person name="Detter J.C."/>
            <person name="Woyke T."/>
            <person name="Bristow J."/>
            <person name="Eisen J.A."/>
            <person name="Markowitz V."/>
            <person name="Hugenholtz P."/>
            <person name="Kyrpides N.C."/>
            <person name="Klenk H.P."/>
        </authorList>
    </citation>
    <scope>NUCLEOTIDE SEQUENCE [LARGE SCALE GENOMIC DNA]</scope>
    <source>
        <strain evidence="8">DSM 12680 / TGB-C1</strain>
    </source>
</reference>
<dbReference type="AlphaFoldDB" id="D7CLS2"/>
<dbReference type="STRING" id="643648.Slip_0877"/>
<keyword evidence="4" id="KW-0274">FAD</keyword>
<sequence>MAEEKFTAVVVGAGPAGSTAAYTMAREGLDVLLIDRADSPGAKNMFGGRMYSYALNRVIPGFWEEAPLERPVVREAMVIVDGERVVTFTCQDEKWLKEPHHSFTLFRAEFDAWLAGKAEEAGALLACGIRVDDVLMKDGKVVGVRAGEDEILADVVIAADGANSLITEKTGLRKKVLAREVATGVKQVIELPPGAINERFNLAGDGGQASLYIGDCTKGMTGGGFLYTNKSSISLGLVIKASELQDDQYRIVDLIEDFKVHPAIAPLIEGGEVVEYSAHLVPEGGMSMMPTLVSDGILVTGDAAGFVLNLGYQVRGMDLAIASGQAAAQAVLKAKSNNDFTKEGLKGYLDFLKQNLVLSEMEFYKEAPHFLENKRFYKTYPSLISATFSEMFTVNGSPPVHLLGRFMSQLKMNGIGLGRLVGDIWKGVRVF</sequence>
<dbReference type="InterPro" id="IPR059103">
    <property type="entry name" value="FixC-like_C"/>
</dbReference>
<dbReference type="eggNOG" id="COG0644">
    <property type="taxonomic scope" value="Bacteria"/>
</dbReference>
<dbReference type="PRINTS" id="PR00420">
    <property type="entry name" value="RNGMNOXGNASE"/>
</dbReference>
<dbReference type="SUPFAM" id="SSF54373">
    <property type="entry name" value="FAD-linked reductases, C-terminal domain"/>
    <property type="match status" value="1"/>
</dbReference>
<dbReference type="OrthoDB" id="9806565at2"/>
<dbReference type="PANTHER" id="PTHR43624:SF2">
    <property type="entry name" value="ELECTRON TRANSFER FLAVOPROTEIN-QUINONE OXIDOREDUCTASE YDIS-RELATED"/>
    <property type="match status" value="1"/>
</dbReference>
<keyword evidence="5" id="KW-0560">Oxidoreductase</keyword>
<comment type="similarity">
    <text evidence="2">Belongs to the ETF-QO/FixC family.</text>
</comment>
<keyword evidence="8" id="KW-1185">Reference proteome</keyword>
<evidence type="ECO:0000259" key="6">
    <source>
        <dbReference type="Pfam" id="PF26311"/>
    </source>
</evidence>
<dbReference type="InterPro" id="IPR036188">
    <property type="entry name" value="FAD/NAD-bd_sf"/>
</dbReference>
<dbReference type="InterPro" id="IPR039651">
    <property type="entry name" value="FixC-like"/>
</dbReference>
<evidence type="ECO:0000256" key="2">
    <source>
        <dbReference type="ARBA" id="ARBA00006796"/>
    </source>
</evidence>
<reference evidence="8" key="1">
    <citation type="journal article" date="2010" name="Stand. Genomic Sci.">
        <title>Complete genome sequence of Syntrophothermus lipocalidus type strain (TGB-C1T).</title>
        <authorList>
            <consortium name="US DOE Joint Genome Institute (JGI-PGF)"/>
            <person name="Djao O."/>
            <person name="Zhang X."/>
            <person name="Lucas S."/>
            <person name="Lapidus A."/>
            <person name="Glavina Del Rio T."/>
            <person name="Nolan M."/>
            <person name="Tice H."/>
            <person name="Cheng J."/>
            <person name="Han C."/>
            <person name="Tapia R."/>
            <person name="Goodwin L."/>
            <person name="Pitluck S."/>
            <person name="Liolios K."/>
            <person name="Ivanova N."/>
            <person name="Mavromatis K."/>
            <person name="Mikhailova N."/>
            <person name="Ovchinnikova G."/>
            <person name="Pati A."/>
            <person name="Brambilla E."/>
            <person name="Chen A."/>
            <person name="Palaniappan K."/>
            <person name="Land M."/>
            <person name="Hauser L."/>
            <person name="Chang Y."/>
            <person name="Jeffries C."/>
            <person name="Rohde M."/>
            <person name="Sikorski J."/>
            <person name="Spring S."/>
            <person name="Goker M."/>
            <person name="Detter J."/>
            <person name="Woyke T."/>
            <person name="Bristow J."/>
            <person name="Eisen J."/>
            <person name="Markowitz V."/>
            <person name="Hugenholtz P."/>
            <person name="Kyrpides N."/>
            <person name="Klenk H."/>
        </authorList>
    </citation>
    <scope>NUCLEOTIDE SEQUENCE [LARGE SCALE GENOMIC DNA]</scope>
    <source>
        <strain evidence="8">DSM 12680 / TGB-C1</strain>
    </source>
</reference>
<proteinExistence type="inferred from homology"/>
<evidence type="ECO:0000256" key="1">
    <source>
        <dbReference type="ARBA" id="ARBA00001974"/>
    </source>
</evidence>
<dbReference type="Pfam" id="PF12831">
    <property type="entry name" value="FAD_oxidored"/>
    <property type="match status" value="1"/>
</dbReference>
<dbReference type="Gene3D" id="3.50.50.60">
    <property type="entry name" value="FAD/NAD(P)-binding domain"/>
    <property type="match status" value="1"/>
</dbReference>
<organism evidence="7 8">
    <name type="scientific">Syntrophothermus lipocalidus (strain DSM 12680 / TGB-C1)</name>
    <dbReference type="NCBI Taxonomy" id="643648"/>
    <lineage>
        <taxon>Bacteria</taxon>
        <taxon>Bacillati</taxon>
        <taxon>Bacillota</taxon>
        <taxon>Clostridia</taxon>
        <taxon>Eubacteriales</taxon>
        <taxon>Syntrophomonadaceae</taxon>
        <taxon>Syntrophothermus</taxon>
    </lineage>
</organism>
<gene>
    <name evidence="7" type="ordered locus">Slip_0877</name>
</gene>
<evidence type="ECO:0000313" key="8">
    <source>
        <dbReference type="Proteomes" id="UP000000378"/>
    </source>
</evidence>
<dbReference type="EMBL" id="CP002048">
    <property type="protein sequence ID" value="ADI01657.1"/>
    <property type="molecule type" value="Genomic_DNA"/>
</dbReference>
<accession>D7CLS2</accession>
<keyword evidence="3" id="KW-0285">Flavoprotein</keyword>
<name>D7CLS2_SYNLT</name>
<feature type="domain" description="FixC-like C-terminal" evidence="6">
    <location>
        <begin position="367"/>
        <end position="430"/>
    </location>
</feature>
<protein>
    <submittedName>
        <fullName evidence="7">FAD dependent oxidoreductase</fullName>
    </submittedName>
</protein>
<comment type="cofactor">
    <cofactor evidence="1">
        <name>FAD</name>
        <dbReference type="ChEBI" id="CHEBI:57692"/>
    </cofactor>
</comment>
<evidence type="ECO:0000313" key="7">
    <source>
        <dbReference type="EMBL" id="ADI01657.1"/>
    </source>
</evidence>
<dbReference type="PANTHER" id="PTHR43624">
    <property type="entry name" value="ELECTRON TRANSFER FLAVOPROTEIN-QUINONE OXIDOREDUCTASE YDIS-RELATED"/>
    <property type="match status" value="1"/>
</dbReference>